<dbReference type="EMBL" id="MU839842">
    <property type="protein sequence ID" value="KAK1751468.1"/>
    <property type="molecule type" value="Genomic_DNA"/>
</dbReference>
<accession>A0AAJ0F5L0</accession>
<keyword evidence="1" id="KW-1133">Transmembrane helix</keyword>
<reference evidence="2" key="1">
    <citation type="submission" date="2023-06" db="EMBL/GenBank/DDBJ databases">
        <title>Genome-scale phylogeny and comparative genomics of the fungal order Sordariales.</title>
        <authorList>
            <consortium name="Lawrence Berkeley National Laboratory"/>
            <person name="Hensen N."/>
            <person name="Bonometti L."/>
            <person name="Westerberg I."/>
            <person name="Brannstrom I.O."/>
            <person name="Guillou S."/>
            <person name="Cros-Aarteil S."/>
            <person name="Calhoun S."/>
            <person name="Haridas S."/>
            <person name="Kuo A."/>
            <person name="Mondo S."/>
            <person name="Pangilinan J."/>
            <person name="Riley R."/>
            <person name="Labutti K."/>
            <person name="Andreopoulos B."/>
            <person name="Lipzen A."/>
            <person name="Chen C."/>
            <person name="Yanf M."/>
            <person name="Daum C."/>
            <person name="Ng V."/>
            <person name="Clum A."/>
            <person name="Steindorff A."/>
            <person name="Ohm R."/>
            <person name="Martin F."/>
            <person name="Silar P."/>
            <person name="Natvig D."/>
            <person name="Lalanne C."/>
            <person name="Gautier V."/>
            <person name="Ament-Velasquez S.L."/>
            <person name="Kruys A."/>
            <person name="Hutchinson M.I."/>
            <person name="Powell A.J."/>
            <person name="Barry K."/>
            <person name="Miller A.N."/>
            <person name="Grigoriev I.V."/>
            <person name="Debuchy R."/>
            <person name="Gladieux P."/>
            <person name="Thoren M.H."/>
            <person name="Johannesson H."/>
        </authorList>
    </citation>
    <scope>NUCLEOTIDE SEQUENCE</scope>
    <source>
        <strain evidence="2">PSN4</strain>
    </source>
</reference>
<organism evidence="2 3">
    <name type="scientific">Echria macrotheca</name>
    <dbReference type="NCBI Taxonomy" id="438768"/>
    <lineage>
        <taxon>Eukaryota</taxon>
        <taxon>Fungi</taxon>
        <taxon>Dikarya</taxon>
        <taxon>Ascomycota</taxon>
        <taxon>Pezizomycotina</taxon>
        <taxon>Sordariomycetes</taxon>
        <taxon>Sordariomycetidae</taxon>
        <taxon>Sordariales</taxon>
        <taxon>Schizotheciaceae</taxon>
        <taxon>Echria</taxon>
    </lineage>
</organism>
<feature type="transmembrane region" description="Helical" evidence="1">
    <location>
        <begin position="81"/>
        <end position="104"/>
    </location>
</feature>
<name>A0AAJ0F5L0_9PEZI</name>
<evidence type="ECO:0000313" key="3">
    <source>
        <dbReference type="Proteomes" id="UP001239445"/>
    </source>
</evidence>
<proteinExistence type="predicted"/>
<evidence type="ECO:0000256" key="1">
    <source>
        <dbReference type="SAM" id="Phobius"/>
    </source>
</evidence>
<keyword evidence="3" id="KW-1185">Reference proteome</keyword>
<sequence length="184" mass="20160">MSVYVSFVVQQELNGLIGASDIADWLSRPLDEKEFYRKAYILTQDPAFNQDNRDTELSSGPPVLGDLDASYLGREVSALSAVLLATPAGMLGLSLNMFIVGLGIYLGSVYTGELIADLGKSGSLGVLVFYLFTALTGTFLYSFPRLLKTSEHHNVQKRAGMQAQLDTIHEAIRDYESQQAQRTS</sequence>
<keyword evidence="1" id="KW-0472">Membrane</keyword>
<comment type="caution">
    <text evidence="2">The sequence shown here is derived from an EMBL/GenBank/DDBJ whole genome shotgun (WGS) entry which is preliminary data.</text>
</comment>
<dbReference type="Proteomes" id="UP001239445">
    <property type="component" value="Unassembled WGS sequence"/>
</dbReference>
<gene>
    <name evidence="2" type="ORF">QBC47DRAFT_406172</name>
</gene>
<feature type="transmembrane region" description="Helical" evidence="1">
    <location>
        <begin position="124"/>
        <end position="143"/>
    </location>
</feature>
<protein>
    <submittedName>
        <fullName evidence="2">Uncharacterized protein</fullName>
    </submittedName>
</protein>
<keyword evidence="1" id="KW-0812">Transmembrane</keyword>
<dbReference type="AlphaFoldDB" id="A0AAJ0F5L0"/>
<evidence type="ECO:0000313" key="2">
    <source>
        <dbReference type="EMBL" id="KAK1751468.1"/>
    </source>
</evidence>